<dbReference type="InterPro" id="IPR000158">
    <property type="entry name" value="Cell_div_FtsZ"/>
</dbReference>
<dbReference type="Gene3D" id="3.40.50.1440">
    <property type="entry name" value="Tubulin/FtsZ, GTPase domain"/>
    <property type="match status" value="1"/>
</dbReference>
<dbReference type="FunFam" id="3.40.50.1440:FF:000001">
    <property type="entry name" value="Cell division protein FtsZ"/>
    <property type="match status" value="1"/>
</dbReference>
<feature type="domain" description="Tubulin/FtsZ GTPase" evidence="7">
    <location>
        <begin position="13"/>
        <end position="205"/>
    </location>
</feature>
<name>A0A1F7SHA5_9BACT</name>
<dbReference type="PANTHER" id="PTHR30314:SF3">
    <property type="entry name" value="MITOCHONDRIAL DIVISION PROTEIN FSZA"/>
    <property type="match status" value="1"/>
</dbReference>
<gene>
    <name evidence="4" type="primary">ftsZ</name>
    <name evidence="9" type="ORF">A3G31_09075</name>
</gene>
<keyword evidence="4 6" id="KW-0132">Cell division</keyword>
<dbReference type="GO" id="GO:0005737">
    <property type="term" value="C:cytoplasm"/>
    <property type="evidence" value="ECO:0007669"/>
    <property type="project" value="UniProtKB-SubCell"/>
</dbReference>
<evidence type="ECO:0000313" key="10">
    <source>
        <dbReference type="Proteomes" id="UP000178082"/>
    </source>
</evidence>
<evidence type="ECO:0000256" key="6">
    <source>
        <dbReference type="RuleBase" id="RU000631"/>
    </source>
</evidence>
<comment type="subcellular location">
    <subcellularLocation>
        <location evidence="4">Cytoplasm</location>
    </subcellularLocation>
    <text evidence="4">Assembles at midcell at the inner surface of the cytoplasmic membrane.</text>
</comment>
<feature type="binding site" evidence="4">
    <location>
        <begin position="21"/>
        <end position="25"/>
    </location>
    <ligand>
        <name>GTP</name>
        <dbReference type="ChEBI" id="CHEBI:37565"/>
    </ligand>
</feature>
<dbReference type="GO" id="GO:0032153">
    <property type="term" value="C:cell division site"/>
    <property type="evidence" value="ECO:0007669"/>
    <property type="project" value="UniProtKB-UniRule"/>
</dbReference>
<dbReference type="PROSITE" id="PS01134">
    <property type="entry name" value="FTSZ_1"/>
    <property type="match status" value="1"/>
</dbReference>
<dbReference type="AlphaFoldDB" id="A0A1F7SHA5"/>
<dbReference type="NCBIfam" id="TIGR00065">
    <property type="entry name" value="ftsZ"/>
    <property type="match status" value="1"/>
</dbReference>
<comment type="caution">
    <text evidence="9">The sequence shown here is derived from an EMBL/GenBank/DDBJ whole genome shotgun (WGS) entry which is preliminary data.</text>
</comment>
<evidence type="ECO:0000313" key="9">
    <source>
        <dbReference type="EMBL" id="OGL53111.1"/>
    </source>
</evidence>
<comment type="function">
    <text evidence="4 6">Essential cell division protein that forms a contractile ring structure (Z ring) at the future cell division site. The regulation of the ring assembly controls the timing and the location of cell division. One of the functions of the FtsZ ring is to recruit other cell division proteins to the septum to produce a new cell wall between the dividing cells. Binds GTP and shows GTPase activity.</text>
</comment>
<dbReference type="InterPro" id="IPR003008">
    <property type="entry name" value="Tubulin_FtsZ_GTPase"/>
</dbReference>
<dbReference type="SUPFAM" id="SSF52490">
    <property type="entry name" value="Tubulin nucleotide-binding domain-like"/>
    <property type="match status" value="1"/>
</dbReference>
<dbReference type="HAMAP" id="MF_00909">
    <property type="entry name" value="FtsZ"/>
    <property type="match status" value="1"/>
</dbReference>
<keyword evidence="2 4" id="KW-0547">Nucleotide-binding</keyword>
<sequence>MLEFEEDLRCTAKIKVFGVGGGGGNAINTMVKASLSGVEFIAANTDVQALKASLASQKIQFGEKTTKGLGAGSDPSVGKKSALEDTDKILEACKGADMIFITAGMGGGTGTGAAPVIARIAKDCNALTVGVVTKPFLFEGKPRTRIAEEGIEELRKVVDSLIIVPNQRLLNIAGRTLPFLESFQLADDVLKQAVQGISDIIVKPGRINVDFADVRKVMESMGRCIMGTGVASGEGRAGEAAQKAISSPLLEDGSIEGAKGVLINITGGANVTLHEITEAASIINECVHEEALIILGAVIDERLEDEMMVTVIATGFGKEESQKIIPIKRDEGKGAIYQFHPENIEIPTYMRRKNVVIKAVSGKIMDEPVIYDENDLEVPAFLRRKVD</sequence>
<evidence type="ECO:0000259" key="7">
    <source>
        <dbReference type="SMART" id="SM00864"/>
    </source>
</evidence>
<dbReference type="PROSITE" id="PS01135">
    <property type="entry name" value="FTSZ_2"/>
    <property type="match status" value="1"/>
</dbReference>
<organism evidence="9 10">
    <name type="scientific">Candidatus Schekmanbacteria bacterium RIFCSPLOWO2_12_FULL_38_15</name>
    <dbReference type="NCBI Taxonomy" id="1817883"/>
    <lineage>
        <taxon>Bacteria</taxon>
        <taxon>Candidatus Schekmaniibacteriota</taxon>
    </lineage>
</organism>
<dbReference type="GO" id="GO:0005525">
    <property type="term" value="F:GTP binding"/>
    <property type="evidence" value="ECO:0007669"/>
    <property type="project" value="UniProtKB-UniRule"/>
</dbReference>
<keyword evidence="4 6" id="KW-0131">Cell cycle</keyword>
<comment type="subunit">
    <text evidence="4">Homodimer. Polymerizes to form a dynamic ring structure in a strictly GTP-dependent manner. Interacts directly with several other division proteins.</text>
</comment>
<evidence type="ECO:0000256" key="2">
    <source>
        <dbReference type="ARBA" id="ARBA00022741"/>
    </source>
</evidence>
<feature type="domain" description="Tubulin/FtsZ 2-layer sandwich" evidence="8">
    <location>
        <begin position="207"/>
        <end position="325"/>
    </location>
</feature>
<dbReference type="Pfam" id="PF12327">
    <property type="entry name" value="FtsZ_C"/>
    <property type="match status" value="1"/>
</dbReference>
<feature type="binding site" evidence="4">
    <location>
        <position position="139"/>
    </location>
    <ligand>
        <name>GTP</name>
        <dbReference type="ChEBI" id="CHEBI:37565"/>
    </ligand>
</feature>
<accession>A0A1F7SHA5</accession>
<dbReference type="Pfam" id="PF00091">
    <property type="entry name" value="Tubulin"/>
    <property type="match status" value="1"/>
</dbReference>
<dbReference type="CDD" id="cd02201">
    <property type="entry name" value="FtsZ_type1"/>
    <property type="match status" value="1"/>
</dbReference>
<keyword evidence="4" id="KW-0963">Cytoplasm</keyword>
<comment type="similarity">
    <text evidence="1 4 6">Belongs to the FtsZ family.</text>
</comment>
<evidence type="ECO:0000256" key="1">
    <source>
        <dbReference type="ARBA" id="ARBA00009690"/>
    </source>
</evidence>
<dbReference type="EMBL" id="MGDI01000028">
    <property type="protein sequence ID" value="OGL53111.1"/>
    <property type="molecule type" value="Genomic_DNA"/>
</dbReference>
<evidence type="ECO:0000256" key="3">
    <source>
        <dbReference type="ARBA" id="ARBA00023134"/>
    </source>
</evidence>
<dbReference type="PANTHER" id="PTHR30314">
    <property type="entry name" value="CELL DIVISION PROTEIN FTSZ-RELATED"/>
    <property type="match status" value="1"/>
</dbReference>
<dbReference type="InterPro" id="IPR037103">
    <property type="entry name" value="Tubulin/FtsZ-like_C"/>
</dbReference>
<dbReference type="InterPro" id="IPR024757">
    <property type="entry name" value="FtsZ_C"/>
</dbReference>
<evidence type="ECO:0000259" key="8">
    <source>
        <dbReference type="SMART" id="SM00865"/>
    </source>
</evidence>
<dbReference type="InterPro" id="IPR020805">
    <property type="entry name" value="Cell_div_FtsZ_CS"/>
</dbReference>
<dbReference type="Gene3D" id="3.30.1330.20">
    <property type="entry name" value="Tubulin/FtsZ, C-terminal domain"/>
    <property type="match status" value="1"/>
</dbReference>
<dbReference type="SUPFAM" id="SSF55307">
    <property type="entry name" value="Tubulin C-terminal domain-like"/>
    <property type="match status" value="1"/>
</dbReference>
<dbReference type="GO" id="GO:0043093">
    <property type="term" value="P:FtsZ-dependent cytokinesis"/>
    <property type="evidence" value="ECO:0007669"/>
    <property type="project" value="UniProtKB-UniRule"/>
</dbReference>
<dbReference type="SMART" id="SM00865">
    <property type="entry name" value="Tubulin_C"/>
    <property type="match status" value="1"/>
</dbReference>
<dbReference type="SMART" id="SM00864">
    <property type="entry name" value="Tubulin"/>
    <property type="match status" value="1"/>
</dbReference>
<feature type="binding site" evidence="4">
    <location>
        <begin position="108"/>
        <end position="110"/>
    </location>
    <ligand>
        <name>GTP</name>
        <dbReference type="ChEBI" id="CHEBI:37565"/>
    </ligand>
</feature>
<dbReference type="Proteomes" id="UP000178082">
    <property type="component" value="Unassembled WGS sequence"/>
</dbReference>
<dbReference type="GO" id="GO:0000917">
    <property type="term" value="P:division septum assembly"/>
    <property type="evidence" value="ECO:0007669"/>
    <property type="project" value="UniProtKB-KW"/>
</dbReference>
<dbReference type="GO" id="GO:0003924">
    <property type="term" value="F:GTPase activity"/>
    <property type="evidence" value="ECO:0007669"/>
    <property type="project" value="UniProtKB-UniRule"/>
</dbReference>
<dbReference type="STRING" id="1817883.A3G31_09075"/>
<reference evidence="9 10" key="1">
    <citation type="journal article" date="2016" name="Nat. Commun.">
        <title>Thousands of microbial genomes shed light on interconnected biogeochemical processes in an aquifer system.</title>
        <authorList>
            <person name="Anantharaman K."/>
            <person name="Brown C.T."/>
            <person name="Hug L.A."/>
            <person name="Sharon I."/>
            <person name="Castelle C.J."/>
            <person name="Probst A.J."/>
            <person name="Thomas B.C."/>
            <person name="Singh A."/>
            <person name="Wilkins M.J."/>
            <person name="Karaoz U."/>
            <person name="Brodie E.L."/>
            <person name="Williams K.H."/>
            <person name="Hubbard S.S."/>
            <person name="Banfield J.F."/>
        </authorList>
    </citation>
    <scope>NUCLEOTIDE SEQUENCE [LARGE SCALE GENOMIC DNA]</scope>
</reference>
<protein>
    <recommendedName>
        <fullName evidence="4 5">Cell division protein FtsZ</fullName>
    </recommendedName>
</protein>
<feature type="binding site" evidence="4">
    <location>
        <position position="187"/>
    </location>
    <ligand>
        <name>GTP</name>
        <dbReference type="ChEBI" id="CHEBI:37565"/>
    </ligand>
</feature>
<proteinExistence type="inferred from homology"/>
<keyword evidence="3 4" id="KW-0342">GTP-binding</keyword>
<dbReference type="InterPro" id="IPR036525">
    <property type="entry name" value="Tubulin/FtsZ_GTPase_sf"/>
</dbReference>
<dbReference type="InterPro" id="IPR018316">
    <property type="entry name" value="Tubulin/FtsZ_2-layer-sand-dom"/>
</dbReference>
<dbReference type="InterPro" id="IPR008280">
    <property type="entry name" value="Tub_FtsZ_C"/>
</dbReference>
<evidence type="ECO:0000256" key="5">
    <source>
        <dbReference type="NCBIfam" id="TIGR00065"/>
    </source>
</evidence>
<dbReference type="InterPro" id="IPR045061">
    <property type="entry name" value="FtsZ/CetZ"/>
</dbReference>
<evidence type="ECO:0000256" key="4">
    <source>
        <dbReference type="HAMAP-Rule" id="MF_00909"/>
    </source>
</evidence>
<dbReference type="PRINTS" id="PR00423">
    <property type="entry name" value="CELLDVISFTSZ"/>
</dbReference>
<keyword evidence="4 6" id="KW-0717">Septation</keyword>
<dbReference type="GO" id="GO:0051258">
    <property type="term" value="P:protein polymerization"/>
    <property type="evidence" value="ECO:0007669"/>
    <property type="project" value="UniProtKB-UniRule"/>
</dbReference>
<feature type="binding site" evidence="4">
    <location>
        <position position="143"/>
    </location>
    <ligand>
        <name>GTP</name>
        <dbReference type="ChEBI" id="CHEBI:37565"/>
    </ligand>
</feature>